<proteinExistence type="predicted"/>
<organism evidence="2 3">
    <name type="scientific">Escherichia coli</name>
    <dbReference type="NCBI Taxonomy" id="562"/>
    <lineage>
        <taxon>Bacteria</taxon>
        <taxon>Pseudomonadati</taxon>
        <taxon>Pseudomonadota</taxon>
        <taxon>Gammaproteobacteria</taxon>
        <taxon>Enterobacterales</taxon>
        <taxon>Enterobacteriaceae</taxon>
        <taxon>Escherichia</taxon>
    </lineage>
</organism>
<geneLocation type="plasmid" evidence="2 3">
    <name>pCFSAN083829_3</name>
</geneLocation>
<keyword evidence="1" id="KW-0472">Membrane</keyword>
<evidence type="ECO:0000313" key="2">
    <source>
        <dbReference type="EMBL" id="QSA00707.1"/>
    </source>
</evidence>
<dbReference type="EMBL" id="CP070396">
    <property type="protein sequence ID" value="QSA00707.1"/>
    <property type="molecule type" value="Genomic_DNA"/>
</dbReference>
<evidence type="ECO:0000256" key="1">
    <source>
        <dbReference type="SAM" id="Phobius"/>
    </source>
</evidence>
<sequence>MIDKKNRLGLSAACRPQNAFGIQPQAPAAILIVFLSATILFMPLYFLYPEQENTRELSHPNASGFPSTGFVLLPQNAKCLK</sequence>
<gene>
    <name evidence="2" type="ORF">JNP96_30350</name>
</gene>
<dbReference type="Proteomes" id="UP000663166">
    <property type="component" value="Plasmid pCFSAN083829_3"/>
</dbReference>
<feature type="transmembrane region" description="Helical" evidence="1">
    <location>
        <begin position="28"/>
        <end position="48"/>
    </location>
</feature>
<accession>A0A895P6R6</accession>
<reference evidence="2" key="1">
    <citation type="submission" date="2021-02" db="EMBL/GenBank/DDBJ databases">
        <title>Co-localization of colistin and carbapenem -resistance genes on a novel transferable IncHI2 plasmid in Escherichia coli from chicken-origin.</title>
        <authorList>
            <person name="Hoffmann M."/>
            <person name="Balkey M."/>
            <person name="Ronco T."/>
            <person name="Hendriksen R.S."/>
        </authorList>
    </citation>
    <scope>NUCLEOTIDE SEQUENCE</scope>
    <source>
        <strain evidence="2">CFSAN083829</strain>
        <plasmid evidence="2">pCFSAN083829_3</plasmid>
    </source>
</reference>
<dbReference type="AlphaFoldDB" id="A0A895P6R6"/>
<evidence type="ECO:0000313" key="3">
    <source>
        <dbReference type="Proteomes" id="UP000663166"/>
    </source>
</evidence>
<protein>
    <submittedName>
        <fullName evidence="2">Uncharacterized protein</fullName>
    </submittedName>
</protein>
<name>A0A895P6R6_ECOLX</name>
<keyword evidence="2" id="KW-0614">Plasmid</keyword>
<keyword evidence="1" id="KW-1133">Transmembrane helix</keyword>
<keyword evidence="1" id="KW-0812">Transmembrane</keyword>